<organism evidence="1">
    <name type="scientific">Anoplophora glabripennis</name>
    <name type="common">Asian longhorn beetle</name>
    <name type="synonym">Anoplophora nobilis</name>
    <dbReference type="NCBI Taxonomy" id="217634"/>
    <lineage>
        <taxon>Eukaryota</taxon>
        <taxon>Metazoa</taxon>
        <taxon>Ecdysozoa</taxon>
        <taxon>Arthropoda</taxon>
        <taxon>Hexapoda</taxon>
        <taxon>Insecta</taxon>
        <taxon>Pterygota</taxon>
        <taxon>Neoptera</taxon>
        <taxon>Endopterygota</taxon>
        <taxon>Coleoptera</taxon>
        <taxon>Polyphaga</taxon>
        <taxon>Cucujiformia</taxon>
        <taxon>Chrysomeloidea</taxon>
        <taxon>Cerambycidae</taxon>
        <taxon>Lamiinae</taxon>
        <taxon>Lamiini</taxon>
        <taxon>Anoplophora</taxon>
    </lineage>
</organism>
<name>V5GX85_ANOGL</name>
<sequence>LKLCRNCLRNNHFVKYCKSTNCQKCNRRHHTLLHTEWESNESNVQKEGINTAQTASGNNESTNANNSNKSVISMSSQNLEQSCDILLSTALVRVVSKSGKIHVCRALLDCGSQSNLITADLCSILGLQKSPVNLSIMGIGQAVSNIKDRCTVTIQSCHENFQTSISCLVIPKICEQIPSQPISSGNLPQISDHVVLADPNFGNPGPIQILLGAGIFYSLLSNDRISLGNNQPILQKTSLGWVIAGT</sequence>
<dbReference type="PANTHER" id="PTHR47331">
    <property type="entry name" value="PHD-TYPE DOMAIN-CONTAINING PROTEIN"/>
    <property type="match status" value="1"/>
</dbReference>
<protein>
    <submittedName>
        <fullName evidence="1">Uncharacterized protein</fullName>
    </submittedName>
</protein>
<dbReference type="Gene3D" id="2.40.70.10">
    <property type="entry name" value="Acid Proteases"/>
    <property type="match status" value="1"/>
</dbReference>
<reference evidence="1" key="1">
    <citation type="submission" date="2013-07" db="EMBL/GenBank/DDBJ databases">
        <title>Midgut Transcriptome Profiling of Anoplphora glabripennis, a Lignocellulose Degrading, Wood-Boring Cerambycid.</title>
        <authorList>
            <person name="Scully E.D."/>
            <person name="Hoover K."/>
            <person name="Carlson J.E."/>
            <person name="Tien M."/>
            <person name="Geib S.M."/>
        </authorList>
    </citation>
    <scope>NUCLEOTIDE SEQUENCE</scope>
</reference>
<feature type="non-terminal residue" evidence="1">
    <location>
        <position position="1"/>
    </location>
</feature>
<dbReference type="PANTHER" id="PTHR47331:SF5">
    <property type="entry name" value="RIBONUCLEASE H"/>
    <property type="match status" value="1"/>
</dbReference>
<feature type="non-terminal residue" evidence="1">
    <location>
        <position position="246"/>
    </location>
</feature>
<accession>V5GX85</accession>
<dbReference type="EMBL" id="GALX01002074">
    <property type="protein sequence ID" value="JAB66392.1"/>
    <property type="molecule type" value="Transcribed_RNA"/>
</dbReference>
<dbReference type="AlphaFoldDB" id="V5GX85"/>
<evidence type="ECO:0000313" key="1">
    <source>
        <dbReference type="EMBL" id="JAB66392.1"/>
    </source>
</evidence>
<proteinExistence type="predicted"/>
<dbReference type="InterPro" id="IPR021109">
    <property type="entry name" value="Peptidase_aspartic_dom_sf"/>
</dbReference>